<dbReference type="AlphaFoldDB" id="A0A2B7YAQ5"/>
<name>A0A2B7YAQ5_9EURO</name>
<evidence type="ECO:0000313" key="2">
    <source>
        <dbReference type="Proteomes" id="UP000223968"/>
    </source>
</evidence>
<dbReference type="EMBL" id="PDNB01000003">
    <property type="protein sequence ID" value="PGH18616.1"/>
    <property type="molecule type" value="Genomic_DNA"/>
</dbReference>
<protein>
    <submittedName>
        <fullName evidence="1">Uncharacterized protein</fullName>
    </submittedName>
</protein>
<gene>
    <name evidence="1" type="ORF">AJ79_00395</name>
</gene>
<reference evidence="1 2" key="1">
    <citation type="submission" date="2017-10" db="EMBL/GenBank/DDBJ databases">
        <title>Comparative genomics in systemic dimorphic fungi from Ajellomycetaceae.</title>
        <authorList>
            <person name="Munoz J.F."/>
            <person name="Mcewen J.G."/>
            <person name="Clay O.K."/>
            <person name="Cuomo C.A."/>
        </authorList>
    </citation>
    <scope>NUCLEOTIDE SEQUENCE [LARGE SCALE GENOMIC DNA]</scope>
    <source>
        <strain evidence="1 2">UAMH5409</strain>
    </source>
</reference>
<dbReference type="Proteomes" id="UP000223968">
    <property type="component" value="Unassembled WGS sequence"/>
</dbReference>
<organism evidence="1 2">
    <name type="scientific">Helicocarpus griseus UAMH5409</name>
    <dbReference type="NCBI Taxonomy" id="1447875"/>
    <lineage>
        <taxon>Eukaryota</taxon>
        <taxon>Fungi</taxon>
        <taxon>Dikarya</taxon>
        <taxon>Ascomycota</taxon>
        <taxon>Pezizomycotina</taxon>
        <taxon>Eurotiomycetes</taxon>
        <taxon>Eurotiomycetidae</taxon>
        <taxon>Onygenales</taxon>
        <taxon>Ajellomycetaceae</taxon>
        <taxon>Helicocarpus</taxon>
    </lineage>
</organism>
<sequence length="48" mass="5623">MCDYKEVEHLCGHKSHLVYAWCVVYQQSHKRCPPNVIIWEQSGKTCST</sequence>
<comment type="caution">
    <text evidence="1">The sequence shown here is derived from an EMBL/GenBank/DDBJ whole genome shotgun (WGS) entry which is preliminary data.</text>
</comment>
<accession>A0A2B7YAQ5</accession>
<dbReference type="OrthoDB" id="3700495at2759"/>
<keyword evidence="2" id="KW-1185">Reference proteome</keyword>
<evidence type="ECO:0000313" key="1">
    <source>
        <dbReference type="EMBL" id="PGH18616.1"/>
    </source>
</evidence>
<proteinExistence type="predicted"/>